<dbReference type="PIRSF" id="PIRSF005096">
    <property type="entry name" value="GALM"/>
    <property type="match status" value="1"/>
</dbReference>
<dbReference type="Gene3D" id="2.70.98.10">
    <property type="match status" value="1"/>
</dbReference>
<evidence type="ECO:0000256" key="4">
    <source>
        <dbReference type="ARBA" id="ARBA00013185"/>
    </source>
</evidence>
<reference evidence="13" key="1">
    <citation type="submission" date="2011-01" db="EMBL/GenBank/DDBJ databases">
        <title>Complete sequence of chromosome of Acidobacterium sp. MP5ACTX9.</title>
        <authorList>
            <consortium name="US DOE Joint Genome Institute"/>
            <person name="Lucas S."/>
            <person name="Copeland A."/>
            <person name="Lapidus A."/>
            <person name="Cheng J.-F."/>
            <person name="Goodwin L."/>
            <person name="Pitluck S."/>
            <person name="Teshima H."/>
            <person name="Detter J.C."/>
            <person name="Han C."/>
            <person name="Tapia R."/>
            <person name="Land M."/>
            <person name="Hauser L."/>
            <person name="Kyrpides N."/>
            <person name="Ivanova N."/>
            <person name="Ovchinnikova G."/>
            <person name="Pagani I."/>
            <person name="Rawat S.R."/>
            <person name="Mannisto M."/>
            <person name="Haggblom M.M."/>
            <person name="Woyke T."/>
        </authorList>
    </citation>
    <scope>NUCLEOTIDE SEQUENCE [LARGE SCALE GENOMIC DNA]</scope>
    <source>
        <strain evidence="13">MP5ACTX9</strain>
    </source>
</reference>
<dbReference type="PANTHER" id="PTHR10091">
    <property type="entry name" value="ALDOSE-1-EPIMERASE"/>
    <property type="match status" value="1"/>
</dbReference>
<dbReference type="CDD" id="cd09019">
    <property type="entry name" value="galactose_mutarotase_like"/>
    <property type="match status" value="1"/>
</dbReference>
<evidence type="ECO:0000313" key="13">
    <source>
        <dbReference type="Proteomes" id="UP000000343"/>
    </source>
</evidence>
<evidence type="ECO:0000256" key="1">
    <source>
        <dbReference type="ARBA" id="ARBA00001614"/>
    </source>
</evidence>
<keyword evidence="7 8" id="KW-0119">Carbohydrate metabolism</keyword>
<keyword evidence="6 8" id="KW-0413">Isomerase</keyword>
<dbReference type="UniPathway" id="UPA00242"/>
<dbReference type="PaxDb" id="1198114-AciX9_3224"/>
<keyword evidence="13" id="KW-1185">Reference proteome</keyword>
<dbReference type="RefSeq" id="WP_013581547.1">
    <property type="nucleotide sequence ID" value="NC_015064.1"/>
</dbReference>
<dbReference type="InterPro" id="IPR011013">
    <property type="entry name" value="Gal_mutarotase_sf_dom"/>
</dbReference>
<evidence type="ECO:0000256" key="5">
    <source>
        <dbReference type="ARBA" id="ARBA00014165"/>
    </source>
</evidence>
<dbReference type="NCBIfam" id="NF008277">
    <property type="entry name" value="PRK11055.1"/>
    <property type="match status" value="1"/>
</dbReference>
<dbReference type="PANTHER" id="PTHR10091:SF0">
    <property type="entry name" value="GALACTOSE MUTAROTASE"/>
    <property type="match status" value="1"/>
</dbReference>
<dbReference type="InterPro" id="IPR015443">
    <property type="entry name" value="Aldose_1-epimerase"/>
</dbReference>
<comment type="catalytic activity">
    <reaction evidence="1 8">
        <text>alpha-D-glucose = beta-D-glucose</text>
        <dbReference type="Rhea" id="RHEA:10264"/>
        <dbReference type="ChEBI" id="CHEBI:15903"/>
        <dbReference type="ChEBI" id="CHEBI:17925"/>
        <dbReference type="EC" id="5.1.3.3"/>
    </reaction>
</comment>
<dbReference type="HOGENOM" id="CLU_031753_2_0_0"/>
<dbReference type="InterPro" id="IPR047215">
    <property type="entry name" value="Galactose_mutarotase-like"/>
</dbReference>
<proteinExistence type="inferred from homology"/>
<evidence type="ECO:0000256" key="2">
    <source>
        <dbReference type="ARBA" id="ARBA00005028"/>
    </source>
</evidence>
<dbReference type="eggNOG" id="COG2017">
    <property type="taxonomic scope" value="Bacteria"/>
</dbReference>
<evidence type="ECO:0000256" key="11">
    <source>
        <dbReference type="PIRSR" id="PIRSR005096-3"/>
    </source>
</evidence>
<dbReference type="PROSITE" id="PS00545">
    <property type="entry name" value="ALDOSE_1_EPIMERASE"/>
    <property type="match status" value="1"/>
</dbReference>
<feature type="binding site" evidence="11">
    <location>
        <begin position="69"/>
        <end position="70"/>
    </location>
    <ligand>
        <name>beta-D-galactose</name>
        <dbReference type="ChEBI" id="CHEBI:27667"/>
    </ligand>
</feature>
<dbReference type="AlphaFoldDB" id="E8X1K0"/>
<dbReference type="InterPro" id="IPR008183">
    <property type="entry name" value="Aldose_1/G6P_1-epimerase"/>
</dbReference>
<name>E8X1K0_GRATM</name>
<evidence type="ECO:0000313" key="12">
    <source>
        <dbReference type="EMBL" id="ADW70235.1"/>
    </source>
</evidence>
<evidence type="ECO:0000256" key="6">
    <source>
        <dbReference type="ARBA" id="ARBA00023235"/>
    </source>
</evidence>
<accession>E8X1K0</accession>
<dbReference type="InterPro" id="IPR018052">
    <property type="entry name" value="Ald1_epimerase_CS"/>
</dbReference>
<evidence type="ECO:0000256" key="9">
    <source>
        <dbReference type="PIRSR" id="PIRSR005096-1"/>
    </source>
</evidence>
<dbReference type="EMBL" id="CP002480">
    <property type="protein sequence ID" value="ADW70235.1"/>
    <property type="molecule type" value="Genomic_DNA"/>
</dbReference>
<dbReference type="GO" id="GO:0006006">
    <property type="term" value="P:glucose metabolic process"/>
    <property type="evidence" value="ECO:0007669"/>
    <property type="project" value="TreeGrafter"/>
</dbReference>
<dbReference type="KEGG" id="acm:AciX9_3224"/>
<dbReference type="Proteomes" id="UP000000343">
    <property type="component" value="Chromosome"/>
</dbReference>
<feature type="binding site" evidence="11">
    <location>
        <begin position="164"/>
        <end position="166"/>
    </location>
    <ligand>
        <name>beta-D-galactose</name>
        <dbReference type="ChEBI" id="CHEBI:27667"/>
    </ligand>
</feature>
<comment type="pathway">
    <text evidence="2 8">Carbohydrate metabolism; hexose metabolism.</text>
</comment>
<comment type="similarity">
    <text evidence="3 8">Belongs to the aldose epimerase family.</text>
</comment>
<dbReference type="InterPro" id="IPR014718">
    <property type="entry name" value="GH-type_carb-bd"/>
</dbReference>
<sequence length="329" mass="35636">MPHSTASLFTLRNDTLRVTLTNYGARIISILAPDRTGHQANVVLSHASLEAYEADRTAYLGATIGRVANRIAKGRFTLDGVEYQLPINNAPNNLHAGPEGFDRRLWTATEFPDAVEFTLTSPAGDQGFPGTLTVTVRYTLTASALQIEFTATTDAPTIVNLTNHAYFNLSGNASTSIEDHILQIAATHYTPKSAANVPTGELAPVAGTPFDFRQPQPIGSRIEDPILSLYEGIGYDHNFVLTPAPVAPAATVTHPPTGRTLTVHTTEPGVHFYTGDFLAQNGTHPNRTGFCLETQHFPDSPNHPHFPSTILRPGETFRSATTFTFTTNE</sequence>
<dbReference type="GO" id="GO:0033499">
    <property type="term" value="P:galactose catabolic process via UDP-galactose, Leloir pathway"/>
    <property type="evidence" value="ECO:0007669"/>
    <property type="project" value="TreeGrafter"/>
</dbReference>
<evidence type="ECO:0000256" key="10">
    <source>
        <dbReference type="PIRSR" id="PIRSR005096-2"/>
    </source>
</evidence>
<evidence type="ECO:0000256" key="8">
    <source>
        <dbReference type="PIRNR" id="PIRNR005096"/>
    </source>
</evidence>
<dbReference type="GO" id="GO:0004034">
    <property type="term" value="F:aldose 1-epimerase activity"/>
    <property type="evidence" value="ECO:0007669"/>
    <property type="project" value="UniProtKB-EC"/>
</dbReference>
<protein>
    <recommendedName>
        <fullName evidence="5 8">Aldose 1-epimerase</fullName>
        <ecNumber evidence="4 8">5.1.3.3</ecNumber>
    </recommendedName>
</protein>
<feature type="active site" description="Proton donor" evidence="9">
    <location>
        <position position="164"/>
    </location>
</feature>
<organism evidence="13">
    <name type="scientific">Granulicella tundricola (strain ATCC BAA-1859 / DSM 23138 / MP5ACTX9)</name>
    <dbReference type="NCBI Taxonomy" id="1198114"/>
    <lineage>
        <taxon>Bacteria</taxon>
        <taxon>Pseudomonadati</taxon>
        <taxon>Acidobacteriota</taxon>
        <taxon>Terriglobia</taxon>
        <taxon>Terriglobales</taxon>
        <taxon>Acidobacteriaceae</taxon>
        <taxon>Granulicella</taxon>
    </lineage>
</organism>
<evidence type="ECO:0000256" key="7">
    <source>
        <dbReference type="ARBA" id="ARBA00023277"/>
    </source>
</evidence>
<dbReference type="GO" id="GO:0030246">
    <property type="term" value="F:carbohydrate binding"/>
    <property type="evidence" value="ECO:0007669"/>
    <property type="project" value="InterPro"/>
</dbReference>
<dbReference type="EC" id="5.1.3.3" evidence="4 8"/>
<feature type="active site" description="Proton acceptor" evidence="9">
    <location>
        <position position="293"/>
    </location>
</feature>
<dbReference type="Pfam" id="PF01263">
    <property type="entry name" value="Aldose_epim"/>
    <property type="match status" value="1"/>
</dbReference>
<dbReference type="STRING" id="1198114.AciX9_3224"/>
<dbReference type="SUPFAM" id="SSF74650">
    <property type="entry name" value="Galactose mutarotase-like"/>
    <property type="match status" value="1"/>
</dbReference>
<evidence type="ECO:0000256" key="3">
    <source>
        <dbReference type="ARBA" id="ARBA00006206"/>
    </source>
</evidence>
<dbReference type="OrthoDB" id="9779408at2"/>
<gene>
    <name evidence="12" type="ordered locus">AciX9_3224</name>
</gene>
<feature type="binding site" evidence="10">
    <location>
        <position position="236"/>
    </location>
    <ligand>
        <name>beta-D-galactose</name>
        <dbReference type="ChEBI" id="CHEBI:27667"/>
    </ligand>
</feature>